<keyword evidence="4" id="KW-0027">Amidation</keyword>
<dbReference type="VEuPathDB" id="VectorBase:MDOMA2_005567"/>
<evidence type="ECO:0000256" key="2">
    <source>
        <dbReference type="ARBA" id="ARBA00010172"/>
    </source>
</evidence>
<accession>A0A1I8MCB8</accession>
<dbReference type="OrthoDB" id="10011262at2759"/>
<dbReference type="InterPro" id="IPR009396">
    <property type="entry name" value="Pigment_DH"/>
</dbReference>
<dbReference type="VEuPathDB" id="VectorBase:MDOA003431"/>
<evidence type="ECO:0000256" key="4">
    <source>
        <dbReference type="ARBA" id="ARBA00022815"/>
    </source>
</evidence>
<dbReference type="GeneID" id="101900199"/>
<gene>
    <name evidence="8" type="primary">LOC101900199</name>
</gene>
<accession>A0A9J7I1X0</accession>
<dbReference type="STRING" id="7370.A0A1I8MCB8"/>
<feature type="signal peptide" evidence="5">
    <location>
        <begin position="1"/>
        <end position="24"/>
    </location>
</feature>
<evidence type="ECO:0000313" key="7">
    <source>
        <dbReference type="Proteomes" id="UP001652621"/>
    </source>
</evidence>
<dbReference type="EnsemblMetazoa" id="MDOA003431-RA">
    <property type="protein sequence ID" value="MDOA003431-PA"/>
    <property type="gene ID" value="MDOA003431"/>
</dbReference>
<sequence>MANINGLICCLMCLELFLCIFAAALPAQEDERYFEKQLNRELLNNWLSSARGVQAINNPCRYYPDNTWSAAMPKRNSELINSLLSLPKSMNDAGKSIIFEIKNIPHPPNRAHKHFL</sequence>
<evidence type="ECO:0000256" key="1">
    <source>
        <dbReference type="ARBA" id="ARBA00004613"/>
    </source>
</evidence>
<reference evidence="8" key="2">
    <citation type="submission" date="2025-05" db="UniProtKB">
        <authorList>
            <consortium name="RefSeq"/>
        </authorList>
    </citation>
    <scope>IDENTIFICATION</scope>
    <source>
        <strain evidence="8">Aabys</strain>
        <tissue evidence="8">Whole body</tissue>
    </source>
</reference>
<keyword evidence="3" id="KW-0964">Secreted</keyword>
<keyword evidence="5" id="KW-0732">Signal</keyword>
<protein>
    <submittedName>
        <fullName evidence="8">Pigment-dispersing hormone type 2</fullName>
    </submittedName>
</protein>
<dbReference type="GO" id="GO:0009416">
    <property type="term" value="P:response to light stimulus"/>
    <property type="evidence" value="ECO:0007669"/>
    <property type="project" value="InterPro"/>
</dbReference>
<evidence type="ECO:0000256" key="5">
    <source>
        <dbReference type="SAM" id="SignalP"/>
    </source>
</evidence>
<evidence type="ECO:0000313" key="6">
    <source>
        <dbReference type="EnsemblMetazoa" id="MDOA003431-PA"/>
    </source>
</evidence>
<comment type="subcellular location">
    <subcellularLocation>
        <location evidence="1">Secreted</location>
    </subcellularLocation>
</comment>
<dbReference type="Proteomes" id="UP001652621">
    <property type="component" value="Unplaced"/>
</dbReference>
<evidence type="ECO:0000256" key="3">
    <source>
        <dbReference type="ARBA" id="ARBA00022525"/>
    </source>
</evidence>
<dbReference type="RefSeq" id="XP_005181776.3">
    <property type="nucleotide sequence ID" value="XM_005181719.4"/>
</dbReference>
<comment type="similarity">
    <text evidence="2">Belongs to the arthropod PDH family.</text>
</comment>
<organism evidence="6">
    <name type="scientific">Musca domestica</name>
    <name type="common">House fly</name>
    <dbReference type="NCBI Taxonomy" id="7370"/>
    <lineage>
        <taxon>Eukaryota</taxon>
        <taxon>Metazoa</taxon>
        <taxon>Ecdysozoa</taxon>
        <taxon>Arthropoda</taxon>
        <taxon>Hexapoda</taxon>
        <taxon>Insecta</taxon>
        <taxon>Pterygota</taxon>
        <taxon>Neoptera</taxon>
        <taxon>Endopterygota</taxon>
        <taxon>Diptera</taxon>
        <taxon>Brachycera</taxon>
        <taxon>Muscomorpha</taxon>
        <taxon>Muscoidea</taxon>
        <taxon>Muscidae</taxon>
        <taxon>Musca</taxon>
    </lineage>
</organism>
<dbReference type="GO" id="GO:0005576">
    <property type="term" value="C:extracellular region"/>
    <property type="evidence" value="ECO:0007669"/>
    <property type="project" value="UniProtKB-SubCell"/>
</dbReference>
<dbReference type="KEGG" id="mde:101900199"/>
<proteinExistence type="inferred from homology"/>
<keyword evidence="7" id="KW-1185">Reference proteome</keyword>
<reference evidence="6" key="1">
    <citation type="submission" date="2020-05" db="UniProtKB">
        <authorList>
            <consortium name="EnsemblMetazoa"/>
        </authorList>
    </citation>
    <scope>IDENTIFICATION</scope>
    <source>
        <strain evidence="6">Aabys</strain>
    </source>
</reference>
<name>A0A1I8MCB8_MUSDO</name>
<feature type="chain" id="PRO_5044560135" evidence="5">
    <location>
        <begin position="25"/>
        <end position="116"/>
    </location>
</feature>
<dbReference type="GO" id="GO:0005179">
    <property type="term" value="F:hormone activity"/>
    <property type="evidence" value="ECO:0007669"/>
    <property type="project" value="InterPro"/>
</dbReference>
<dbReference type="eggNOG" id="ENOG502T6YK">
    <property type="taxonomic scope" value="Eukaryota"/>
</dbReference>
<evidence type="ECO:0000313" key="8">
    <source>
        <dbReference type="RefSeq" id="XP_005181776.3"/>
    </source>
</evidence>
<dbReference type="AlphaFoldDB" id="A0A1I8MCB8"/>
<dbReference type="Pfam" id="PF06324">
    <property type="entry name" value="Pigment_DH"/>
    <property type="match status" value="1"/>
</dbReference>